<name>A0A1I1HZG8_9RHOB</name>
<dbReference type="InterPro" id="IPR036291">
    <property type="entry name" value="NAD(P)-bd_dom_sf"/>
</dbReference>
<dbReference type="GO" id="GO:0032787">
    <property type="term" value="P:monocarboxylic acid metabolic process"/>
    <property type="evidence" value="ECO:0007669"/>
    <property type="project" value="UniProtKB-ARBA"/>
</dbReference>
<sequence length="257" mass="26131">MWADEFSGTTVLVTGGGSGIGAETASAFAGAGATVIVSGRRQTPLDETVRSISEAGGTAFALTADMGVTSDVVDLFGRIEAQHGGPDILINNAGLGASGATATDITEEEFDAVFAVNAKGVWLGMREAIPRMIARGGGCIVNVSSKNGIVGGPGSIAYTGAKHAVVGLTRAAAIDHGRQGVRINAICPAAHESEMALAFRDRFTPEEWEARMATAYPATGRMGRLDEVAGAILFLCSPAASNIHGIALPVDGGFTAI</sequence>
<evidence type="ECO:0000313" key="4">
    <source>
        <dbReference type="Proteomes" id="UP000198728"/>
    </source>
</evidence>
<dbReference type="InterPro" id="IPR057326">
    <property type="entry name" value="KR_dom"/>
</dbReference>
<dbReference type="PRINTS" id="PR00081">
    <property type="entry name" value="GDHRDH"/>
</dbReference>
<dbReference type="Gene3D" id="3.40.50.720">
    <property type="entry name" value="NAD(P)-binding Rossmann-like Domain"/>
    <property type="match status" value="1"/>
</dbReference>
<dbReference type="EMBL" id="FOLG01000003">
    <property type="protein sequence ID" value="SFC29467.1"/>
    <property type="molecule type" value="Genomic_DNA"/>
</dbReference>
<dbReference type="PANTHER" id="PTHR42879:SF2">
    <property type="entry name" value="3-OXOACYL-[ACYL-CARRIER-PROTEIN] REDUCTASE FABG"/>
    <property type="match status" value="1"/>
</dbReference>
<dbReference type="STRING" id="441112.SAMN04488094_103344"/>
<dbReference type="FunFam" id="3.40.50.720:FF:000084">
    <property type="entry name" value="Short-chain dehydrogenase reductase"/>
    <property type="match status" value="1"/>
</dbReference>
<accession>A0A1I1HZG8</accession>
<evidence type="ECO:0000313" key="3">
    <source>
        <dbReference type="EMBL" id="SFC29467.1"/>
    </source>
</evidence>
<proteinExistence type="inferred from homology"/>
<dbReference type="AlphaFoldDB" id="A0A1I1HZG8"/>
<dbReference type="InterPro" id="IPR050259">
    <property type="entry name" value="SDR"/>
</dbReference>
<dbReference type="SUPFAM" id="SSF51735">
    <property type="entry name" value="NAD(P)-binding Rossmann-fold domains"/>
    <property type="match status" value="1"/>
</dbReference>
<dbReference type="PROSITE" id="PS00061">
    <property type="entry name" value="ADH_SHORT"/>
    <property type="match status" value="1"/>
</dbReference>
<dbReference type="InterPro" id="IPR002347">
    <property type="entry name" value="SDR_fam"/>
</dbReference>
<dbReference type="PRINTS" id="PR00080">
    <property type="entry name" value="SDRFAMILY"/>
</dbReference>
<keyword evidence="4" id="KW-1185">Reference proteome</keyword>
<reference evidence="3 4" key="1">
    <citation type="submission" date="2016-10" db="EMBL/GenBank/DDBJ databases">
        <authorList>
            <person name="de Groot N.N."/>
        </authorList>
    </citation>
    <scope>NUCLEOTIDE SEQUENCE [LARGE SCALE GENOMIC DNA]</scope>
    <source>
        <strain evidence="3 4">DSM 19548</strain>
    </source>
</reference>
<comment type="similarity">
    <text evidence="1">Belongs to the short-chain dehydrogenases/reductases (SDR) family.</text>
</comment>
<feature type="domain" description="Ketoreductase" evidence="2">
    <location>
        <begin position="9"/>
        <end position="192"/>
    </location>
</feature>
<evidence type="ECO:0000256" key="1">
    <source>
        <dbReference type="ARBA" id="ARBA00006484"/>
    </source>
</evidence>
<dbReference type="PANTHER" id="PTHR42879">
    <property type="entry name" value="3-OXOACYL-(ACYL-CARRIER-PROTEIN) REDUCTASE"/>
    <property type="match status" value="1"/>
</dbReference>
<dbReference type="InterPro" id="IPR020904">
    <property type="entry name" value="Sc_DH/Rdtase_CS"/>
</dbReference>
<evidence type="ECO:0000259" key="2">
    <source>
        <dbReference type="SMART" id="SM00822"/>
    </source>
</evidence>
<dbReference type="CDD" id="cd05233">
    <property type="entry name" value="SDR_c"/>
    <property type="match status" value="1"/>
</dbReference>
<dbReference type="Proteomes" id="UP000198728">
    <property type="component" value="Unassembled WGS sequence"/>
</dbReference>
<dbReference type="SMART" id="SM00822">
    <property type="entry name" value="PKS_KR"/>
    <property type="match status" value="1"/>
</dbReference>
<protein>
    <submittedName>
        <fullName evidence="3">NAD(P)-dependent dehydrogenase, short-chain alcohol dehydrogenase family</fullName>
    </submittedName>
</protein>
<dbReference type="RefSeq" id="WP_093360304.1">
    <property type="nucleotide sequence ID" value="NZ_FOLG01000003.1"/>
</dbReference>
<organism evidence="3 4">
    <name type="scientific">Tropicimonas isoalkanivorans</name>
    <dbReference type="NCBI Taxonomy" id="441112"/>
    <lineage>
        <taxon>Bacteria</taxon>
        <taxon>Pseudomonadati</taxon>
        <taxon>Pseudomonadota</taxon>
        <taxon>Alphaproteobacteria</taxon>
        <taxon>Rhodobacterales</taxon>
        <taxon>Roseobacteraceae</taxon>
        <taxon>Tropicimonas</taxon>
    </lineage>
</organism>
<dbReference type="Pfam" id="PF13561">
    <property type="entry name" value="adh_short_C2"/>
    <property type="match status" value="1"/>
</dbReference>
<gene>
    <name evidence="3" type="ORF">SAMN04488094_103344</name>
</gene>
<dbReference type="OrthoDB" id="9792355at2"/>